<keyword evidence="1" id="KW-0812">Transmembrane</keyword>
<keyword evidence="1" id="KW-1133">Transmembrane helix</keyword>
<evidence type="ECO:0008006" key="4">
    <source>
        <dbReference type="Google" id="ProtNLM"/>
    </source>
</evidence>
<comment type="caution">
    <text evidence="2">The sequence shown here is derived from an EMBL/GenBank/DDBJ whole genome shotgun (WGS) entry which is preliminary data.</text>
</comment>
<proteinExistence type="predicted"/>
<dbReference type="Proteomes" id="UP000034063">
    <property type="component" value="Unassembled WGS sequence"/>
</dbReference>
<dbReference type="InterPro" id="IPR012902">
    <property type="entry name" value="N_methyl_site"/>
</dbReference>
<name>A0A0G1HHC5_9BACT</name>
<sequence length="197" mass="21880">MACNKQGESVNCQNGFTLVELIIGFGIVGIISVLIASPYFSFFRLFLNQFTAVDVAGQNRLALDEIVNQIRQSETVLSSSTICDGYYSSLDSLVVSLWPLDESGKPYQYTTYKDQIIYQRNPSDNSKLIKITCTQPGLSSRNRGTETISSDISKLEFNFDRVPPNTNIVTVTVGNTRIYDNKTHTVVQSADAALRNK</sequence>
<evidence type="ECO:0000313" key="3">
    <source>
        <dbReference type="Proteomes" id="UP000034063"/>
    </source>
</evidence>
<protein>
    <recommendedName>
        <fullName evidence="4">Prepilin-type N-terminal cleavage/methylation domain-containing protein</fullName>
    </recommendedName>
</protein>
<evidence type="ECO:0000256" key="1">
    <source>
        <dbReference type="SAM" id="Phobius"/>
    </source>
</evidence>
<dbReference type="NCBIfam" id="TIGR02532">
    <property type="entry name" value="IV_pilin_GFxxxE"/>
    <property type="match status" value="1"/>
</dbReference>
<dbReference type="SUPFAM" id="SSF54523">
    <property type="entry name" value="Pili subunits"/>
    <property type="match status" value="1"/>
</dbReference>
<dbReference type="EMBL" id="LCIB01000036">
    <property type="protein sequence ID" value="KKT45963.1"/>
    <property type="molecule type" value="Genomic_DNA"/>
</dbReference>
<dbReference type="Pfam" id="PF07963">
    <property type="entry name" value="N_methyl"/>
    <property type="match status" value="1"/>
</dbReference>
<feature type="transmembrane region" description="Helical" evidence="1">
    <location>
        <begin position="21"/>
        <end position="40"/>
    </location>
</feature>
<accession>A0A0G1HHC5</accession>
<organism evidence="2 3">
    <name type="scientific">Candidatus Gottesmanbacteria bacterium GW2011_GWA2_44_17</name>
    <dbReference type="NCBI Taxonomy" id="1618444"/>
    <lineage>
        <taxon>Bacteria</taxon>
        <taxon>Candidatus Gottesmaniibacteriota</taxon>
    </lineage>
</organism>
<dbReference type="InterPro" id="IPR045584">
    <property type="entry name" value="Pilin-like"/>
</dbReference>
<gene>
    <name evidence="2" type="ORF">UW37_C0036G0008</name>
</gene>
<reference evidence="2 3" key="1">
    <citation type="journal article" date="2015" name="Nature">
        <title>rRNA introns, odd ribosomes, and small enigmatic genomes across a large radiation of phyla.</title>
        <authorList>
            <person name="Brown C.T."/>
            <person name="Hug L.A."/>
            <person name="Thomas B.C."/>
            <person name="Sharon I."/>
            <person name="Castelle C.J."/>
            <person name="Singh A."/>
            <person name="Wilkins M.J."/>
            <person name="Williams K.H."/>
            <person name="Banfield J.F."/>
        </authorList>
    </citation>
    <scope>NUCLEOTIDE SEQUENCE [LARGE SCALE GENOMIC DNA]</scope>
</reference>
<dbReference type="AlphaFoldDB" id="A0A0G1HHC5"/>
<evidence type="ECO:0000313" key="2">
    <source>
        <dbReference type="EMBL" id="KKT45963.1"/>
    </source>
</evidence>
<keyword evidence="1" id="KW-0472">Membrane</keyword>